<dbReference type="InterPro" id="IPR025975">
    <property type="entry name" value="Polysacc_lyase"/>
</dbReference>
<organism evidence="2 3">
    <name type="scientific">Litoribacter ruber</name>
    <dbReference type="NCBI Taxonomy" id="702568"/>
    <lineage>
        <taxon>Bacteria</taxon>
        <taxon>Pseudomonadati</taxon>
        <taxon>Bacteroidota</taxon>
        <taxon>Cytophagia</taxon>
        <taxon>Cytophagales</taxon>
        <taxon>Cyclobacteriaceae</taxon>
        <taxon>Litoribacter</taxon>
    </lineage>
</organism>
<dbReference type="Gene3D" id="2.60.120.200">
    <property type="match status" value="1"/>
</dbReference>
<protein>
    <submittedName>
        <fullName evidence="2">Polysaccharide lyase</fullName>
    </submittedName>
</protein>
<evidence type="ECO:0000313" key="3">
    <source>
        <dbReference type="Proteomes" id="UP001319104"/>
    </source>
</evidence>
<dbReference type="Pfam" id="PF14099">
    <property type="entry name" value="Polysacc_lyase"/>
    <property type="match status" value="1"/>
</dbReference>
<gene>
    <name evidence="2" type="ORF">KI659_09520</name>
</gene>
<dbReference type="Proteomes" id="UP001319104">
    <property type="component" value="Unassembled WGS sequence"/>
</dbReference>
<dbReference type="EMBL" id="JAHCMY010000004">
    <property type="protein sequence ID" value="MBS9524252.1"/>
    <property type="molecule type" value="Genomic_DNA"/>
</dbReference>
<keyword evidence="2" id="KW-0456">Lyase</keyword>
<keyword evidence="3" id="KW-1185">Reference proteome</keyword>
<dbReference type="GO" id="GO:0016829">
    <property type="term" value="F:lyase activity"/>
    <property type="evidence" value="ECO:0007669"/>
    <property type="project" value="UniProtKB-KW"/>
</dbReference>
<dbReference type="AlphaFoldDB" id="A0AAP2CHJ6"/>
<proteinExistence type="predicted"/>
<sequence>MQLLLKSATFFCLTALALIVTGYDQSAVSAFSIAIKQTLNPPKVLIEEDFNGRDPFGQVHQQFGIDHAFTVVDDPAGGRNKVGRFELREQDPIQSNGKRSEVLFPPQDHHDRWYSYSVYIPSEHFKWDHDNDIISQWHQATGGSPATTFRVHQDNFMFRTGNKKATRKDYYLGKVEKDKWHHFIFHIIHDHGKDGLVEVWQNGEKVLEHKGGNMYDTDLPRWKVGIYKASWAKRKTSTTERVIYFDNIKLGSEKSSVEDLLLATGKH</sequence>
<accession>A0AAP2CHJ6</accession>
<name>A0AAP2CHJ6_9BACT</name>
<evidence type="ECO:0000256" key="1">
    <source>
        <dbReference type="SAM" id="SignalP"/>
    </source>
</evidence>
<evidence type="ECO:0000313" key="2">
    <source>
        <dbReference type="EMBL" id="MBS9524252.1"/>
    </source>
</evidence>
<dbReference type="RefSeq" id="WP_213945112.1">
    <property type="nucleotide sequence ID" value="NZ_JAHCMY010000004.1"/>
</dbReference>
<keyword evidence="1" id="KW-0732">Signal</keyword>
<feature type="signal peptide" evidence="1">
    <location>
        <begin position="1"/>
        <end position="17"/>
    </location>
</feature>
<comment type="caution">
    <text evidence="2">The sequence shown here is derived from an EMBL/GenBank/DDBJ whole genome shotgun (WGS) entry which is preliminary data.</text>
</comment>
<feature type="chain" id="PRO_5042813018" evidence="1">
    <location>
        <begin position="18"/>
        <end position="267"/>
    </location>
</feature>
<reference evidence="2 3" key="1">
    <citation type="submission" date="2021-05" db="EMBL/GenBank/DDBJ databases">
        <authorList>
            <person name="Zhang Z.D."/>
            <person name="Osman G."/>
        </authorList>
    </citation>
    <scope>NUCLEOTIDE SEQUENCE [LARGE SCALE GENOMIC DNA]</scope>
    <source>
        <strain evidence="2 3">KCTC 32217</strain>
    </source>
</reference>